<dbReference type="AlphaFoldDB" id="A0A1C3YTK9"/>
<dbReference type="EMBL" id="FMAO01000001">
    <property type="protein sequence ID" value="SCB73358.1"/>
    <property type="molecule type" value="Genomic_DNA"/>
</dbReference>
<sequence>MGNKINTKIQRIVKRVIKKEVPESAIIMNWPSRNWTENNVQKLFNIYEIFSLIEDEFDIEMPVEFYPKTVMDIEQKVAELI</sequence>
<reference evidence="2" key="1">
    <citation type="submission" date="2016-08" db="EMBL/GenBank/DDBJ databases">
        <authorList>
            <person name="Varghese N."/>
            <person name="Submissions Spin"/>
        </authorList>
    </citation>
    <scope>NUCLEOTIDE SEQUENCE [LARGE SCALE GENOMIC DNA]</scope>
    <source>
        <strain evidence="2">R-53094</strain>
    </source>
</reference>
<proteinExistence type="predicted"/>
<accession>A0A1C3YTK9</accession>
<dbReference type="STRING" id="1505725.GA0061074_101120"/>
<dbReference type="RefSeq" id="WP_092461167.1">
    <property type="nucleotide sequence ID" value="NZ_BJEE01000002.1"/>
</dbReference>
<dbReference type="Proteomes" id="UP000199268">
    <property type="component" value="Unassembled WGS sequence"/>
</dbReference>
<keyword evidence="2" id="KW-1185">Reference proteome</keyword>
<organism evidence="1 2">
    <name type="scientific">Weissella bombi</name>
    <dbReference type="NCBI Taxonomy" id="1505725"/>
    <lineage>
        <taxon>Bacteria</taxon>
        <taxon>Bacillati</taxon>
        <taxon>Bacillota</taxon>
        <taxon>Bacilli</taxon>
        <taxon>Lactobacillales</taxon>
        <taxon>Lactobacillaceae</taxon>
        <taxon>Weissella</taxon>
    </lineage>
</organism>
<protein>
    <submittedName>
        <fullName evidence="1">Uncharacterized protein</fullName>
    </submittedName>
</protein>
<gene>
    <name evidence="1" type="ORF">GA0061074_101120</name>
</gene>
<evidence type="ECO:0000313" key="2">
    <source>
        <dbReference type="Proteomes" id="UP000199268"/>
    </source>
</evidence>
<evidence type="ECO:0000313" key="1">
    <source>
        <dbReference type="EMBL" id="SCB73358.1"/>
    </source>
</evidence>
<name>A0A1C3YTK9_9LACO</name>